<protein>
    <submittedName>
        <fullName evidence="2">Transcriptional regulator, PadR-like family</fullName>
    </submittedName>
</protein>
<dbReference type="Proteomes" id="UP000215027">
    <property type="component" value="Chromosome I"/>
</dbReference>
<name>A0A160T0P6_9CHLR</name>
<dbReference type="SUPFAM" id="SSF46785">
    <property type="entry name" value="Winged helix' DNA-binding domain"/>
    <property type="match status" value="1"/>
</dbReference>
<evidence type="ECO:0000313" key="3">
    <source>
        <dbReference type="Proteomes" id="UP000215027"/>
    </source>
</evidence>
<dbReference type="EMBL" id="LN890655">
    <property type="protein sequence ID" value="CUS03054.2"/>
    <property type="molecule type" value="Genomic_DNA"/>
</dbReference>
<feature type="domain" description="Transcription regulator PadR N-terminal" evidence="1">
    <location>
        <begin position="15"/>
        <end position="90"/>
    </location>
</feature>
<evidence type="ECO:0000259" key="1">
    <source>
        <dbReference type="Pfam" id="PF03551"/>
    </source>
</evidence>
<evidence type="ECO:0000313" key="2">
    <source>
        <dbReference type="EMBL" id="CUS03054.2"/>
    </source>
</evidence>
<dbReference type="KEGG" id="pbf:CFX0092_A1176"/>
<dbReference type="Pfam" id="PF03551">
    <property type="entry name" value="PadR"/>
    <property type="match status" value="1"/>
</dbReference>
<dbReference type="OrthoDB" id="154521at2"/>
<dbReference type="AlphaFoldDB" id="A0A160T0P6"/>
<reference evidence="2" key="1">
    <citation type="submission" date="2016-01" db="EMBL/GenBank/DDBJ databases">
        <authorList>
            <person name="Mcilroy J.S."/>
            <person name="Karst M S."/>
            <person name="Albertsen M."/>
        </authorList>
    </citation>
    <scope>NUCLEOTIDE SEQUENCE</scope>
    <source>
        <strain evidence="2">Cfx-K</strain>
    </source>
</reference>
<dbReference type="RefSeq" id="WP_095042595.1">
    <property type="nucleotide sequence ID" value="NZ_LN890655.1"/>
</dbReference>
<proteinExistence type="predicted"/>
<gene>
    <name evidence="2" type="ORF">CFX0092_A1176</name>
</gene>
<organism evidence="2 3">
    <name type="scientific">Candidatus Promineifilum breve</name>
    <dbReference type="NCBI Taxonomy" id="1806508"/>
    <lineage>
        <taxon>Bacteria</taxon>
        <taxon>Bacillati</taxon>
        <taxon>Chloroflexota</taxon>
        <taxon>Ardenticatenia</taxon>
        <taxon>Candidatus Promineifilales</taxon>
        <taxon>Candidatus Promineifilaceae</taxon>
        <taxon>Candidatus Promineifilum</taxon>
    </lineage>
</organism>
<keyword evidence="3" id="KW-1185">Reference proteome</keyword>
<dbReference type="PANTHER" id="PTHR33169:SF27">
    <property type="entry name" value="TRANSCRIPTIONAL REGULATOR PADR FAMILY PROTEIN"/>
    <property type="match status" value="1"/>
</dbReference>
<dbReference type="InterPro" id="IPR052509">
    <property type="entry name" value="Metal_resp_DNA-bind_regulator"/>
</dbReference>
<dbReference type="Gene3D" id="1.10.10.10">
    <property type="entry name" value="Winged helix-like DNA-binding domain superfamily/Winged helix DNA-binding domain"/>
    <property type="match status" value="1"/>
</dbReference>
<accession>A0A160T0P6</accession>
<sequence length="187" mass="21048">MNTSDLTTLSTELALLGFVHQQPTYGYDIYRRLTETPELRLIWRIKQSRLYALLARLEEAGLLHATLEPQDGRPPRKVYSLTAAGESAFSRWLVQPVQLPREMRLEFMLKLYFAQQEAGAAARLVAGQQAVCARWLATQAGDEAASPYVRAVRRYRRGHIEAIRAWLATLVDDPVMAGAANSIPQPQ</sequence>
<dbReference type="InterPro" id="IPR036390">
    <property type="entry name" value="WH_DNA-bd_sf"/>
</dbReference>
<dbReference type="PANTHER" id="PTHR33169">
    <property type="entry name" value="PADR-FAMILY TRANSCRIPTIONAL REGULATOR"/>
    <property type="match status" value="1"/>
</dbReference>
<dbReference type="InterPro" id="IPR005149">
    <property type="entry name" value="Tscrpt_reg_PadR_N"/>
</dbReference>
<dbReference type="InterPro" id="IPR036388">
    <property type="entry name" value="WH-like_DNA-bd_sf"/>
</dbReference>